<accession>A0A0W0TQ95</accession>
<dbReference type="Proteomes" id="UP000054773">
    <property type="component" value="Unassembled WGS sequence"/>
</dbReference>
<evidence type="ECO:0000313" key="3">
    <source>
        <dbReference type="Proteomes" id="UP000054773"/>
    </source>
</evidence>
<evidence type="ECO:0000313" key="2">
    <source>
        <dbReference type="EMBL" id="KTC97807.1"/>
    </source>
</evidence>
<reference evidence="2 3" key="1">
    <citation type="submission" date="2015-11" db="EMBL/GenBank/DDBJ databases">
        <title>Genomic analysis of 38 Legionella species identifies large and diverse effector repertoires.</title>
        <authorList>
            <person name="Burstein D."/>
            <person name="Amaro F."/>
            <person name="Zusman T."/>
            <person name="Lifshitz Z."/>
            <person name="Cohen O."/>
            <person name="Gilbert J.A."/>
            <person name="Pupko T."/>
            <person name="Shuman H.A."/>
            <person name="Segal G."/>
        </authorList>
    </citation>
    <scope>NUCLEOTIDE SEQUENCE [LARGE SCALE GENOMIC DNA]</scope>
    <source>
        <strain evidence="2 3">SE-32A-C8</strain>
    </source>
</reference>
<sequence>MKKKALVSLISGLALTSLVHASPIGVTVDIFCPMSIGSNALTNFGDYIAGYGYENLLSQNNLIYFKSDSVPTDLPTQLNNYFNEVVSYNSTNGRVTCGYVSNLPTEPRFTVSYYLTNGKGGAVQWQSGNSINIILPLGVKA</sequence>
<keyword evidence="1" id="KW-0732">Signal</keyword>
<name>A0A0W0TQ95_LEGER</name>
<organism evidence="2 3">
    <name type="scientific">Legionella erythra</name>
    <dbReference type="NCBI Taxonomy" id="448"/>
    <lineage>
        <taxon>Bacteria</taxon>
        <taxon>Pseudomonadati</taxon>
        <taxon>Pseudomonadota</taxon>
        <taxon>Gammaproteobacteria</taxon>
        <taxon>Legionellales</taxon>
        <taxon>Legionellaceae</taxon>
        <taxon>Legionella</taxon>
    </lineage>
</organism>
<dbReference type="OrthoDB" id="5652309at2"/>
<gene>
    <name evidence="2" type="ORF">Lery_1646</name>
</gene>
<evidence type="ECO:0000256" key="1">
    <source>
        <dbReference type="SAM" id="SignalP"/>
    </source>
</evidence>
<dbReference type="AlphaFoldDB" id="A0A0W0TQ95"/>
<proteinExistence type="predicted"/>
<feature type="chain" id="PRO_5006913274" evidence="1">
    <location>
        <begin position="22"/>
        <end position="141"/>
    </location>
</feature>
<protein>
    <submittedName>
        <fullName evidence="2">Uncharacterized protein</fullName>
    </submittedName>
</protein>
<comment type="caution">
    <text evidence="2">The sequence shown here is derived from an EMBL/GenBank/DDBJ whole genome shotgun (WGS) entry which is preliminary data.</text>
</comment>
<dbReference type="PATRIC" id="fig|448.7.peg.1715"/>
<feature type="signal peptide" evidence="1">
    <location>
        <begin position="1"/>
        <end position="21"/>
    </location>
</feature>
<dbReference type="EMBL" id="LNYA01000024">
    <property type="protein sequence ID" value="KTC97807.1"/>
    <property type="molecule type" value="Genomic_DNA"/>
</dbReference>
<keyword evidence="3" id="KW-1185">Reference proteome</keyword>